<keyword evidence="2" id="KW-0521">NADP</keyword>
<gene>
    <name evidence="6" type="ORF">BN869_000011914_1</name>
</gene>
<dbReference type="Pfam" id="PF13460">
    <property type="entry name" value="NAD_binding_10"/>
    <property type="match status" value="1"/>
</dbReference>
<dbReference type="EMBL" id="CDPU01000057">
    <property type="protein sequence ID" value="CEO55856.1"/>
    <property type="molecule type" value="Genomic_DNA"/>
</dbReference>
<dbReference type="PANTHER" id="PTHR47706">
    <property type="entry name" value="NMRA-LIKE FAMILY PROTEIN"/>
    <property type="match status" value="1"/>
</dbReference>
<organism evidence="6">
    <name type="scientific">Bionectria ochroleuca</name>
    <name type="common">Gliocladium roseum</name>
    <dbReference type="NCBI Taxonomy" id="29856"/>
    <lineage>
        <taxon>Eukaryota</taxon>
        <taxon>Fungi</taxon>
        <taxon>Dikarya</taxon>
        <taxon>Ascomycota</taxon>
        <taxon>Pezizomycotina</taxon>
        <taxon>Sordariomycetes</taxon>
        <taxon>Hypocreomycetidae</taxon>
        <taxon>Hypocreales</taxon>
        <taxon>Bionectriaceae</taxon>
        <taxon>Clonostachys</taxon>
    </lineage>
</organism>
<dbReference type="InterPro" id="IPR051609">
    <property type="entry name" value="NmrA/Isoflavone_reductase-like"/>
</dbReference>
<dbReference type="GO" id="GO:0016491">
    <property type="term" value="F:oxidoreductase activity"/>
    <property type="evidence" value="ECO:0007669"/>
    <property type="project" value="UniProtKB-KW"/>
</dbReference>
<feature type="domain" description="NAD(P)-binding" evidence="5">
    <location>
        <begin position="7"/>
        <end position="193"/>
    </location>
</feature>
<name>A0A0B7KMA5_BIOOC</name>
<evidence type="ECO:0000259" key="5">
    <source>
        <dbReference type="Pfam" id="PF13460"/>
    </source>
</evidence>
<reference evidence="6" key="1">
    <citation type="submission" date="2015-01" db="EMBL/GenBank/DDBJ databases">
        <authorList>
            <person name="Durling Mikael"/>
        </authorList>
    </citation>
    <scope>NUCLEOTIDE SEQUENCE</scope>
</reference>
<protein>
    <recommendedName>
        <fullName evidence="5">NAD(P)-binding domain-containing protein</fullName>
    </recommendedName>
</protein>
<evidence type="ECO:0000313" key="6">
    <source>
        <dbReference type="EMBL" id="CEO55856.1"/>
    </source>
</evidence>
<accession>A0A0B7KMA5</accession>
<dbReference type="Gene3D" id="3.40.50.720">
    <property type="entry name" value="NAD(P)-binding Rossmann-like Domain"/>
    <property type="match status" value="1"/>
</dbReference>
<comment type="similarity">
    <text evidence="1">Belongs to the NmrA-type oxidoreductase family. Isoflavone reductase subfamily.</text>
</comment>
<evidence type="ECO:0000256" key="3">
    <source>
        <dbReference type="ARBA" id="ARBA00023002"/>
    </source>
</evidence>
<feature type="chain" id="PRO_5002118370" description="NAD(P)-binding domain-containing protein" evidence="4">
    <location>
        <begin position="20"/>
        <end position="299"/>
    </location>
</feature>
<sequence length="299" mass="33615">MLILVAGITGFVGIPVAKAALERGYQVRGLARNPDRLPKGLLERLESFETLTGPHDIAALERAVAGVDAVVSTISATPELIMETQVLLLKAAERAGVKIFHASSWNLDWRRSPGTHEVYASLAHFAHHASMTSTIKPIYMFTGAIAEWYFVRSAKDWDRETKTAFYHGDSKFKTRYTTADDIANYVLEAITAPDAAEGGYIRLQSFEASPEDVVEAYNAAREGRAKATHKRLGSVEDAKAKLDEGRAKYTKAEWWNYAWYIYQYHIPLCTWDYEPVDVARFSNVKQTSLEEFFRQNPDV</sequence>
<dbReference type="SUPFAM" id="SSF51735">
    <property type="entry name" value="NAD(P)-binding Rossmann-fold domains"/>
    <property type="match status" value="1"/>
</dbReference>
<keyword evidence="4" id="KW-0732">Signal</keyword>
<feature type="signal peptide" evidence="4">
    <location>
        <begin position="1"/>
        <end position="19"/>
    </location>
</feature>
<dbReference type="AlphaFoldDB" id="A0A0B7KMA5"/>
<evidence type="ECO:0000256" key="1">
    <source>
        <dbReference type="ARBA" id="ARBA00005725"/>
    </source>
</evidence>
<keyword evidence="3" id="KW-0560">Oxidoreductase</keyword>
<evidence type="ECO:0000256" key="4">
    <source>
        <dbReference type="SAM" id="SignalP"/>
    </source>
</evidence>
<proteinExistence type="inferred from homology"/>
<evidence type="ECO:0000256" key="2">
    <source>
        <dbReference type="ARBA" id="ARBA00022857"/>
    </source>
</evidence>
<dbReference type="InterPro" id="IPR016040">
    <property type="entry name" value="NAD(P)-bd_dom"/>
</dbReference>
<dbReference type="InterPro" id="IPR036291">
    <property type="entry name" value="NAD(P)-bd_dom_sf"/>
</dbReference>
<dbReference type="PANTHER" id="PTHR47706:SF9">
    <property type="entry name" value="NMRA-LIKE DOMAIN-CONTAINING PROTEIN-RELATED"/>
    <property type="match status" value="1"/>
</dbReference>